<gene>
    <name evidence="2" type="ORF">ORAREDHAP_LOCUS12894</name>
</gene>
<sequence length="361" mass="39707">MAADHGGEGLGLEEGSFVVHLALVLPESGVGAERNQLRKLAPPLPETQKKSGFIKLNFEIFTETSGQPDPQFWLPQSGFVSRIQNQPEPQLISFNSPGRSRRQPLNPSRNLAPHGQASPNSWGRITDCTLASHGSGVPELVEQNNCLKATGGKPYLTRPIWWPDDGERTLGSSVKNCPAPPVSWLFPATMAADHGGEGLGLEEGSFVVHLALVLPESGVGAERNQLRKLAPPLPETQKKSGFIKLNFEIFTVWVVTQRNSVVFFEGNRSMRTSSSTPLKIKSKNDKVRKNCIDVSVKKENGMLKSKKWRVKKSVMKSSGQSRDVEAAQVNCVSITNDNPTENEEHEIWTPDNEPVEFIDNV</sequence>
<dbReference type="EMBL" id="CAEKKB010000002">
    <property type="protein sequence ID" value="CAB4299211.1"/>
    <property type="molecule type" value="Genomic_DNA"/>
</dbReference>
<keyword evidence="3" id="KW-1185">Reference proteome</keyword>
<dbReference type="AlphaFoldDB" id="A0A6J5WFN8"/>
<evidence type="ECO:0000256" key="1">
    <source>
        <dbReference type="SAM" id="MobiDB-lite"/>
    </source>
</evidence>
<evidence type="ECO:0000313" key="2">
    <source>
        <dbReference type="EMBL" id="CAB4299211.1"/>
    </source>
</evidence>
<evidence type="ECO:0000313" key="3">
    <source>
        <dbReference type="Proteomes" id="UP000507245"/>
    </source>
</evidence>
<feature type="region of interest" description="Disordered" evidence="1">
    <location>
        <begin position="89"/>
        <end position="123"/>
    </location>
</feature>
<accession>A0A6J5WFN8</accession>
<reference evidence="3" key="1">
    <citation type="journal article" date="2020" name="Genome Biol.">
        <title>Gamete binning: chromosome-level and haplotype-resolved genome assembly enabled by high-throughput single-cell sequencing of gamete genomes.</title>
        <authorList>
            <person name="Campoy J.A."/>
            <person name="Sun H."/>
            <person name="Goel M."/>
            <person name="Jiao W.-B."/>
            <person name="Folz-Donahue K."/>
            <person name="Wang N."/>
            <person name="Rubio M."/>
            <person name="Liu C."/>
            <person name="Kukat C."/>
            <person name="Ruiz D."/>
            <person name="Huettel B."/>
            <person name="Schneeberger K."/>
        </authorList>
    </citation>
    <scope>NUCLEOTIDE SEQUENCE [LARGE SCALE GENOMIC DNA]</scope>
    <source>
        <strain evidence="3">cv. Rojo Pasion</strain>
    </source>
</reference>
<dbReference type="Proteomes" id="UP000507245">
    <property type="component" value="Unassembled WGS sequence"/>
</dbReference>
<organism evidence="2 3">
    <name type="scientific">Prunus armeniaca</name>
    <name type="common">Apricot</name>
    <name type="synonym">Armeniaca vulgaris</name>
    <dbReference type="NCBI Taxonomy" id="36596"/>
    <lineage>
        <taxon>Eukaryota</taxon>
        <taxon>Viridiplantae</taxon>
        <taxon>Streptophyta</taxon>
        <taxon>Embryophyta</taxon>
        <taxon>Tracheophyta</taxon>
        <taxon>Spermatophyta</taxon>
        <taxon>Magnoliopsida</taxon>
        <taxon>eudicotyledons</taxon>
        <taxon>Gunneridae</taxon>
        <taxon>Pentapetalae</taxon>
        <taxon>rosids</taxon>
        <taxon>fabids</taxon>
        <taxon>Rosales</taxon>
        <taxon>Rosaceae</taxon>
        <taxon>Amygdaloideae</taxon>
        <taxon>Amygdaleae</taxon>
        <taxon>Prunus</taxon>
    </lineage>
</organism>
<feature type="compositionally biased region" description="Polar residues" evidence="1">
    <location>
        <begin position="89"/>
        <end position="109"/>
    </location>
</feature>
<proteinExistence type="predicted"/>
<protein>
    <submittedName>
        <fullName evidence="2">Uncharacterized protein</fullName>
    </submittedName>
</protein>
<name>A0A6J5WFN8_PRUAR</name>